<dbReference type="GO" id="GO:0005634">
    <property type="term" value="C:nucleus"/>
    <property type="evidence" value="ECO:0007669"/>
    <property type="project" value="UniProtKB-SubCell"/>
</dbReference>
<accession>A0AAP0S0D0</accession>
<dbReference type="PROSITE" id="PS50827">
    <property type="entry name" value="DDT"/>
    <property type="match status" value="1"/>
</dbReference>
<feature type="domain" description="DDT" evidence="4">
    <location>
        <begin position="383"/>
        <end position="442"/>
    </location>
</feature>
<organism evidence="5 6">
    <name type="scientific">Liquidambar formosana</name>
    <name type="common">Formosan gum</name>
    <dbReference type="NCBI Taxonomy" id="63359"/>
    <lineage>
        <taxon>Eukaryota</taxon>
        <taxon>Viridiplantae</taxon>
        <taxon>Streptophyta</taxon>
        <taxon>Embryophyta</taxon>
        <taxon>Tracheophyta</taxon>
        <taxon>Spermatophyta</taxon>
        <taxon>Magnoliopsida</taxon>
        <taxon>eudicotyledons</taxon>
        <taxon>Gunneridae</taxon>
        <taxon>Pentapetalae</taxon>
        <taxon>Saxifragales</taxon>
        <taxon>Altingiaceae</taxon>
        <taxon>Liquidambar</taxon>
    </lineage>
</organism>
<dbReference type="Proteomes" id="UP001415857">
    <property type="component" value="Unassembled WGS sequence"/>
</dbReference>
<keyword evidence="6" id="KW-1185">Reference proteome</keyword>
<feature type="region of interest" description="Disordered" evidence="3">
    <location>
        <begin position="173"/>
        <end position="198"/>
    </location>
</feature>
<dbReference type="InterPro" id="IPR018501">
    <property type="entry name" value="DDT_dom"/>
</dbReference>
<evidence type="ECO:0000256" key="2">
    <source>
        <dbReference type="ARBA" id="ARBA00023242"/>
    </source>
</evidence>
<feature type="compositionally biased region" description="Basic and acidic residues" evidence="3">
    <location>
        <begin position="177"/>
        <end position="190"/>
    </location>
</feature>
<evidence type="ECO:0000313" key="6">
    <source>
        <dbReference type="Proteomes" id="UP001415857"/>
    </source>
</evidence>
<keyword evidence="2" id="KW-0539">Nucleus</keyword>
<feature type="region of interest" description="Disordered" evidence="3">
    <location>
        <begin position="59"/>
        <end position="110"/>
    </location>
</feature>
<dbReference type="AlphaFoldDB" id="A0AAP0S0D0"/>
<evidence type="ECO:0000256" key="3">
    <source>
        <dbReference type="SAM" id="MobiDB-lite"/>
    </source>
</evidence>
<sequence>MKQPTYEEGKLSEDNKSTIWLAMYPRTVGQQKQSGRAYEGKLYERPDAKSSKGAARALHEYQFLPEQPTVKTETYERVAPSHYYGSPADGPSSRTSSLSTGRPFMHANEQVPAGYGLQGQIPSLNLLPQQGRQGHLVSSASGEYDGVSRKNSFPNIGVDAHFSAHPISALDNPFMPSDRRVTHDDDVSRMERKRKNLQSEEARIAREVEAHEKRIRKELEKQDILRRKREEQMKKEMERHDRERRKEEERLLREKQREEERYQREQKRELERREKFLQKESIRAEKMRQKEELRREKEAARLKAANDRAIARRIAKESTELIEDERLELMELAALNKGLPSILSLDYETLQNLELFRDMLTVFPPKSVQLKKPFAIQPWTDSEENIGNLLMVWRFLITFADVLGLWPFTLDEFVQALHDYDSRLLSEIHVALLRSIIKDIEDVARTPSTGLGANQNSAANPGGGHPQIVEGAYAWGFDIRSWQRHLNPLTWPEMLRQFSLSAGFGPKLKKRNIEPAYRDDNEGNDGEDIISNLRNGVAAENAVAIMHERGYSNPRRSRHRLTPGTVKFAAFHVLSLEGSKGLTILEVADRIQVTLD</sequence>
<gene>
    <name evidence="5" type="ORF">L1049_024199</name>
</gene>
<dbReference type="SMART" id="SM00571">
    <property type="entry name" value="DDT"/>
    <property type="match status" value="1"/>
</dbReference>
<dbReference type="GO" id="GO:0006357">
    <property type="term" value="P:regulation of transcription by RNA polymerase II"/>
    <property type="evidence" value="ECO:0007669"/>
    <property type="project" value="InterPro"/>
</dbReference>
<dbReference type="EMBL" id="JBBPBK010000005">
    <property type="protein sequence ID" value="KAK9285017.1"/>
    <property type="molecule type" value="Genomic_DNA"/>
</dbReference>
<name>A0AAP0S0D0_LIQFO</name>
<dbReference type="PANTHER" id="PTHR36968:SF5">
    <property type="entry name" value="HOMEOBOX-DDT DOMAIN PROTEIN RLT2"/>
    <property type="match status" value="1"/>
</dbReference>
<evidence type="ECO:0000256" key="1">
    <source>
        <dbReference type="ARBA" id="ARBA00004123"/>
    </source>
</evidence>
<proteinExistence type="predicted"/>
<dbReference type="InterPro" id="IPR044977">
    <property type="entry name" value="RLT1-3"/>
</dbReference>
<protein>
    <recommendedName>
        <fullName evidence="4">DDT domain-containing protein</fullName>
    </recommendedName>
</protein>
<reference evidence="5 6" key="1">
    <citation type="journal article" date="2024" name="Plant J.">
        <title>Genome sequences and population genomics reveal climatic adaptation and genomic divergence between two closely related sweetgum species.</title>
        <authorList>
            <person name="Xu W.Q."/>
            <person name="Ren C.Q."/>
            <person name="Zhang X.Y."/>
            <person name="Comes H.P."/>
            <person name="Liu X.H."/>
            <person name="Li Y.G."/>
            <person name="Kettle C.J."/>
            <person name="Jalonen R."/>
            <person name="Gaisberger H."/>
            <person name="Ma Y.Z."/>
            <person name="Qiu Y.X."/>
        </authorList>
    </citation>
    <scope>NUCLEOTIDE SEQUENCE [LARGE SCALE GENOMIC DNA]</scope>
    <source>
        <strain evidence="5">Hangzhou</strain>
    </source>
</reference>
<evidence type="ECO:0000313" key="5">
    <source>
        <dbReference type="EMBL" id="KAK9285017.1"/>
    </source>
</evidence>
<evidence type="ECO:0000259" key="4">
    <source>
        <dbReference type="PROSITE" id="PS50827"/>
    </source>
</evidence>
<comment type="subcellular location">
    <subcellularLocation>
        <location evidence="1">Nucleus</location>
    </subcellularLocation>
</comment>
<dbReference type="PANTHER" id="PTHR36968">
    <property type="entry name" value="HOMEOBOX-DDT DOMAIN PROTEIN RLT2"/>
    <property type="match status" value="1"/>
</dbReference>
<dbReference type="Pfam" id="PF02791">
    <property type="entry name" value="DDT"/>
    <property type="match status" value="1"/>
</dbReference>
<comment type="caution">
    <text evidence="5">The sequence shown here is derived from an EMBL/GenBank/DDBJ whole genome shotgun (WGS) entry which is preliminary data.</text>
</comment>